<dbReference type="Proteomes" id="UP000092971">
    <property type="component" value="Chromosome"/>
</dbReference>
<reference evidence="3 4" key="1">
    <citation type="submission" date="2016-02" db="EMBL/GenBank/DDBJ databases">
        <title>Comparison of Clostridium stercorarium subspecies using comparative genomics and transcriptomics.</title>
        <authorList>
            <person name="Schellenberg J."/>
            <person name="Thallinger G."/>
            <person name="Levin D.B."/>
            <person name="Zhang X."/>
            <person name="Alvare G."/>
            <person name="Fristensky B."/>
            <person name="Sparling R."/>
        </authorList>
    </citation>
    <scope>NUCLEOTIDE SEQUENCE [LARGE SCALE GENOMIC DNA]</scope>
    <source>
        <strain evidence="3 4">DSM 2910</strain>
    </source>
</reference>
<feature type="transmembrane region" description="Helical" evidence="2">
    <location>
        <begin position="6"/>
        <end position="25"/>
    </location>
</feature>
<dbReference type="EMBL" id="CP014672">
    <property type="protein sequence ID" value="ANW98147.1"/>
    <property type="molecule type" value="Genomic_DNA"/>
</dbReference>
<keyword evidence="1" id="KW-0175">Coiled coil</keyword>
<keyword evidence="2" id="KW-1133">Transmembrane helix</keyword>
<dbReference type="Gene3D" id="1.20.58.60">
    <property type="match status" value="1"/>
</dbReference>
<keyword evidence="2" id="KW-0812">Transmembrane</keyword>
<evidence type="ECO:0000256" key="1">
    <source>
        <dbReference type="SAM" id="Coils"/>
    </source>
</evidence>
<dbReference type="Pfam" id="PF19610">
    <property type="entry name" value="DUF6115"/>
    <property type="match status" value="1"/>
</dbReference>
<name>A0A1B1YBI3_THEST</name>
<dbReference type="AlphaFoldDB" id="A0A1B1YBI3"/>
<dbReference type="RefSeq" id="WP_015358425.1">
    <property type="nucleotide sequence ID" value="NZ_CP014672.1"/>
</dbReference>
<keyword evidence="2" id="KW-0472">Membrane</keyword>
<protein>
    <submittedName>
        <fullName evidence="3">Uncharacterized protein</fullName>
    </submittedName>
</protein>
<evidence type="ECO:0000313" key="4">
    <source>
        <dbReference type="Proteomes" id="UP000092971"/>
    </source>
</evidence>
<organism evidence="3 4">
    <name type="scientific">Thermoclostridium stercorarium subsp. thermolacticum DSM 2910</name>
    <dbReference type="NCBI Taxonomy" id="1121336"/>
    <lineage>
        <taxon>Bacteria</taxon>
        <taxon>Bacillati</taxon>
        <taxon>Bacillota</taxon>
        <taxon>Clostridia</taxon>
        <taxon>Eubacteriales</taxon>
        <taxon>Oscillospiraceae</taxon>
        <taxon>Thermoclostridium</taxon>
    </lineage>
</organism>
<dbReference type="OrthoDB" id="1954102at2"/>
<proteinExistence type="predicted"/>
<evidence type="ECO:0000313" key="3">
    <source>
        <dbReference type="EMBL" id="ANW98147.1"/>
    </source>
</evidence>
<accession>A0A1B1YBI3</accession>
<gene>
    <name evidence="3" type="ORF">CSTERTH_03365</name>
</gene>
<sequence>MEIFYICVILVGICIVFFALIWMAVEKKNARDYRLELDEREHELRQVIEDAEQLLNELNNFSGYIVDRLEEKQKSIEDLLARIDEKTGNLSNAEIIQPANNAVDDIKEPDKTEGENTPRSEEAYAGFLQGKKGKLISLDERKNEVIKLYKKGISSTEIARMLNMGKGEIELISRMCK</sequence>
<evidence type="ECO:0000256" key="2">
    <source>
        <dbReference type="SAM" id="Phobius"/>
    </source>
</evidence>
<dbReference type="InterPro" id="IPR046118">
    <property type="entry name" value="DUF6115"/>
</dbReference>
<feature type="coiled-coil region" evidence="1">
    <location>
        <begin position="30"/>
        <end position="89"/>
    </location>
</feature>